<gene>
    <name evidence="1" type="ORF">MRB53_016190</name>
</gene>
<name>A0ACC2M1L3_PERAE</name>
<dbReference type="Proteomes" id="UP001234297">
    <property type="component" value="Chromosome 5"/>
</dbReference>
<proteinExistence type="predicted"/>
<keyword evidence="2" id="KW-1185">Reference proteome</keyword>
<dbReference type="EMBL" id="CM056813">
    <property type="protein sequence ID" value="KAJ8639496.1"/>
    <property type="molecule type" value="Genomic_DNA"/>
</dbReference>
<evidence type="ECO:0000313" key="1">
    <source>
        <dbReference type="EMBL" id="KAJ8639496.1"/>
    </source>
</evidence>
<reference evidence="1 2" key="1">
    <citation type="journal article" date="2022" name="Hortic Res">
        <title>A haplotype resolved chromosomal level avocado genome allows analysis of novel avocado genes.</title>
        <authorList>
            <person name="Nath O."/>
            <person name="Fletcher S.J."/>
            <person name="Hayward A."/>
            <person name="Shaw L.M."/>
            <person name="Masouleh A.K."/>
            <person name="Furtado A."/>
            <person name="Henry R.J."/>
            <person name="Mitter N."/>
        </authorList>
    </citation>
    <scope>NUCLEOTIDE SEQUENCE [LARGE SCALE GENOMIC DNA]</scope>
    <source>
        <strain evidence="2">cv. Hass</strain>
    </source>
</reference>
<organism evidence="1 2">
    <name type="scientific">Persea americana</name>
    <name type="common">Avocado</name>
    <dbReference type="NCBI Taxonomy" id="3435"/>
    <lineage>
        <taxon>Eukaryota</taxon>
        <taxon>Viridiplantae</taxon>
        <taxon>Streptophyta</taxon>
        <taxon>Embryophyta</taxon>
        <taxon>Tracheophyta</taxon>
        <taxon>Spermatophyta</taxon>
        <taxon>Magnoliopsida</taxon>
        <taxon>Magnoliidae</taxon>
        <taxon>Laurales</taxon>
        <taxon>Lauraceae</taxon>
        <taxon>Persea</taxon>
    </lineage>
</organism>
<protein>
    <submittedName>
        <fullName evidence="1">Uncharacterized protein</fullName>
    </submittedName>
</protein>
<comment type="caution">
    <text evidence="1">The sequence shown here is derived from an EMBL/GenBank/DDBJ whole genome shotgun (WGS) entry which is preliminary data.</text>
</comment>
<sequence>MYALAVKYFKLMEDEMDAYEPSMTQNVDTVRINLQIYTQHEADNEVNGLIPSIDISCDPLTSKSKGRITMARRLKPGIEIVKKHPRQYLAQSQRQNPPNLRGETLSTLLSVRENYSSQKPDDEAAALSTLFFNRNSLHPLLQSKPTSFFRDILPKISTKPFSRPSSPFLRNPFWGSLKTTLPSPIKKTDDETLSNLFSVFEKYSSEKLDDDAAIPTRRREVSIVVFPVFSTKLDNVLGDGLFNADDGFTDSSVSGIS</sequence>
<evidence type="ECO:0000313" key="2">
    <source>
        <dbReference type="Proteomes" id="UP001234297"/>
    </source>
</evidence>
<accession>A0ACC2M1L3</accession>